<keyword evidence="1" id="KW-0812">Transmembrane</keyword>
<evidence type="ECO:0000313" key="3">
    <source>
        <dbReference type="Proteomes" id="UP000324222"/>
    </source>
</evidence>
<reference evidence="2 3" key="1">
    <citation type="submission" date="2019-05" db="EMBL/GenBank/DDBJ databases">
        <title>Another draft genome of Portunus trituberculatus and its Hox gene families provides insights of decapod evolution.</title>
        <authorList>
            <person name="Jeong J.-H."/>
            <person name="Song I."/>
            <person name="Kim S."/>
            <person name="Choi T."/>
            <person name="Kim D."/>
            <person name="Ryu S."/>
            <person name="Kim W."/>
        </authorList>
    </citation>
    <scope>NUCLEOTIDE SEQUENCE [LARGE SCALE GENOMIC DNA]</scope>
    <source>
        <tissue evidence="2">Muscle</tissue>
    </source>
</reference>
<dbReference type="EMBL" id="VSRR010006118">
    <property type="protein sequence ID" value="MPC44082.1"/>
    <property type="molecule type" value="Genomic_DNA"/>
</dbReference>
<proteinExistence type="predicted"/>
<keyword evidence="1" id="KW-0472">Membrane</keyword>
<dbReference type="Proteomes" id="UP000324222">
    <property type="component" value="Unassembled WGS sequence"/>
</dbReference>
<evidence type="ECO:0000256" key="1">
    <source>
        <dbReference type="SAM" id="Phobius"/>
    </source>
</evidence>
<name>A0A5B7FC99_PORTR</name>
<sequence>MCRSYWKNTQTRTETHTKKETFVSIHNRSASRLSLFTGQLHSRSVTPQLSPPPPAGRAAAVAAVAVVVVVVVVVVRCGRESS</sequence>
<accession>A0A5B7FC99</accession>
<comment type="caution">
    <text evidence="2">The sequence shown here is derived from an EMBL/GenBank/DDBJ whole genome shotgun (WGS) entry which is preliminary data.</text>
</comment>
<feature type="transmembrane region" description="Helical" evidence="1">
    <location>
        <begin position="58"/>
        <end position="78"/>
    </location>
</feature>
<gene>
    <name evidence="2" type="ORF">E2C01_037745</name>
</gene>
<protein>
    <submittedName>
        <fullName evidence="2">Uncharacterized protein</fullName>
    </submittedName>
</protein>
<keyword evidence="3" id="KW-1185">Reference proteome</keyword>
<keyword evidence="1" id="KW-1133">Transmembrane helix</keyword>
<dbReference type="AlphaFoldDB" id="A0A5B7FC99"/>
<evidence type="ECO:0000313" key="2">
    <source>
        <dbReference type="EMBL" id="MPC44082.1"/>
    </source>
</evidence>
<organism evidence="2 3">
    <name type="scientific">Portunus trituberculatus</name>
    <name type="common">Swimming crab</name>
    <name type="synonym">Neptunus trituberculatus</name>
    <dbReference type="NCBI Taxonomy" id="210409"/>
    <lineage>
        <taxon>Eukaryota</taxon>
        <taxon>Metazoa</taxon>
        <taxon>Ecdysozoa</taxon>
        <taxon>Arthropoda</taxon>
        <taxon>Crustacea</taxon>
        <taxon>Multicrustacea</taxon>
        <taxon>Malacostraca</taxon>
        <taxon>Eumalacostraca</taxon>
        <taxon>Eucarida</taxon>
        <taxon>Decapoda</taxon>
        <taxon>Pleocyemata</taxon>
        <taxon>Brachyura</taxon>
        <taxon>Eubrachyura</taxon>
        <taxon>Portunoidea</taxon>
        <taxon>Portunidae</taxon>
        <taxon>Portuninae</taxon>
        <taxon>Portunus</taxon>
    </lineage>
</organism>